<dbReference type="OrthoDB" id="4900256at2759"/>
<dbReference type="EMBL" id="JAGSXJ010000002">
    <property type="protein sequence ID" value="KAH6695828.1"/>
    <property type="molecule type" value="Genomic_DNA"/>
</dbReference>
<evidence type="ECO:0000256" key="1">
    <source>
        <dbReference type="SAM" id="MobiDB-lite"/>
    </source>
</evidence>
<proteinExistence type="predicted"/>
<comment type="caution">
    <text evidence="2">The sequence shown here is derived from an EMBL/GenBank/DDBJ whole genome shotgun (WGS) entry which is preliminary data.</text>
</comment>
<sequence length="230" mass="25871">MAQGHEGRRGSGMANVYSPPSSPTLASPTTPPSRRTSIASIAEDEVPIVMLETINPMIFVPLDDTLFRPAPIPRDRIERLEVAAKRAEWYSKSMEDNVWHSFRRERDRIYQKLRQANTLRDENAQPPQGILPIEVDFMVHSLNAPAVAGTDFSQPREPVKPRTSTSREWAERNQDHAVVELSAIVDTGALPSFQFVEDHRQKTTGEYRRAIEREKAAEERIGAGGDASDR</sequence>
<dbReference type="AlphaFoldDB" id="A0A9P8VK90"/>
<name>A0A9P8VK90_9PEZI</name>
<evidence type="ECO:0000313" key="3">
    <source>
        <dbReference type="Proteomes" id="UP000770015"/>
    </source>
</evidence>
<gene>
    <name evidence="2" type="ORF">F5X68DRAFT_273031</name>
</gene>
<accession>A0A9P8VK90</accession>
<feature type="compositionally biased region" description="Low complexity" evidence="1">
    <location>
        <begin position="23"/>
        <end position="35"/>
    </location>
</feature>
<organism evidence="2 3">
    <name type="scientific">Plectosphaerella plurivora</name>
    <dbReference type="NCBI Taxonomy" id="936078"/>
    <lineage>
        <taxon>Eukaryota</taxon>
        <taxon>Fungi</taxon>
        <taxon>Dikarya</taxon>
        <taxon>Ascomycota</taxon>
        <taxon>Pezizomycotina</taxon>
        <taxon>Sordariomycetes</taxon>
        <taxon>Hypocreomycetidae</taxon>
        <taxon>Glomerellales</taxon>
        <taxon>Plectosphaerellaceae</taxon>
        <taxon>Plectosphaerella</taxon>
    </lineage>
</organism>
<reference evidence="2" key="1">
    <citation type="journal article" date="2021" name="Nat. Commun.">
        <title>Genetic determinants of endophytism in the Arabidopsis root mycobiome.</title>
        <authorList>
            <person name="Mesny F."/>
            <person name="Miyauchi S."/>
            <person name="Thiergart T."/>
            <person name="Pickel B."/>
            <person name="Atanasova L."/>
            <person name="Karlsson M."/>
            <person name="Huettel B."/>
            <person name="Barry K.W."/>
            <person name="Haridas S."/>
            <person name="Chen C."/>
            <person name="Bauer D."/>
            <person name="Andreopoulos W."/>
            <person name="Pangilinan J."/>
            <person name="LaButti K."/>
            <person name="Riley R."/>
            <person name="Lipzen A."/>
            <person name="Clum A."/>
            <person name="Drula E."/>
            <person name="Henrissat B."/>
            <person name="Kohler A."/>
            <person name="Grigoriev I.V."/>
            <person name="Martin F.M."/>
            <person name="Hacquard S."/>
        </authorList>
    </citation>
    <scope>NUCLEOTIDE SEQUENCE</scope>
    <source>
        <strain evidence="2">MPI-SDFR-AT-0117</strain>
    </source>
</reference>
<feature type="region of interest" description="Disordered" evidence="1">
    <location>
        <begin position="148"/>
        <end position="173"/>
    </location>
</feature>
<keyword evidence="3" id="KW-1185">Reference proteome</keyword>
<dbReference type="Proteomes" id="UP000770015">
    <property type="component" value="Unassembled WGS sequence"/>
</dbReference>
<evidence type="ECO:0000313" key="2">
    <source>
        <dbReference type="EMBL" id="KAH6695828.1"/>
    </source>
</evidence>
<protein>
    <submittedName>
        <fullName evidence="2">Uncharacterized protein</fullName>
    </submittedName>
</protein>
<feature type="region of interest" description="Disordered" evidence="1">
    <location>
        <begin position="1"/>
        <end position="35"/>
    </location>
</feature>